<dbReference type="PANTHER" id="PTHR46796">
    <property type="entry name" value="HTH-TYPE TRANSCRIPTIONAL ACTIVATOR RHAS-RELATED"/>
    <property type="match status" value="1"/>
</dbReference>
<evidence type="ECO:0000259" key="4">
    <source>
        <dbReference type="PROSITE" id="PS01124"/>
    </source>
</evidence>
<dbReference type="GO" id="GO:0043565">
    <property type="term" value="F:sequence-specific DNA binding"/>
    <property type="evidence" value="ECO:0007669"/>
    <property type="project" value="InterPro"/>
</dbReference>
<dbReference type="InterPro" id="IPR018062">
    <property type="entry name" value="HTH_AraC-typ_CS"/>
</dbReference>
<dbReference type="STRING" id="299255.SAMN02745129_1473"/>
<gene>
    <name evidence="5" type="ORF">SAMN02745129_1473</name>
</gene>
<keyword evidence="1" id="KW-0805">Transcription regulation</keyword>
<dbReference type="OrthoDB" id="9809338at2"/>
<accession>A0A1M5R4T3</accession>
<dbReference type="Gene3D" id="1.10.10.60">
    <property type="entry name" value="Homeodomain-like"/>
    <property type="match status" value="2"/>
</dbReference>
<dbReference type="SUPFAM" id="SSF46689">
    <property type="entry name" value="Homeodomain-like"/>
    <property type="match status" value="2"/>
</dbReference>
<dbReference type="PROSITE" id="PS00041">
    <property type="entry name" value="HTH_ARAC_FAMILY_1"/>
    <property type="match status" value="1"/>
</dbReference>
<keyword evidence="3" id="KW-0804">Transcription</keyword>
<dbReference type="AlphaFoldDB" id="A0A1M5R4T3"/>
<keyword evidence="6" id="KW-1185">Reference proteome</keyword>
<name>A0A1M5R4T3_9GAMM</name>
<dbReference type="PRINTS" id="PR00032">
    <property type="entry name" value="HTHARAC"/>
</dbReference>
<dbReference type="EMBL" id="FQXG01000002">
    <property type="protein sequence ID" value="SHH20989.1"/>
    <property type="molecule type" value="Genomic_DNA"/>
</dbReference>
<dbReference type="Proteomes" id="UP000184268">
    <property type="component" value="Unassembled WGS sequence"/>
</dbReference>
<dbReference type="InterPro" id="IPR020449">
    <property type="entry name" value="Tscrpt_reg_AraC-type_HTH"/>
</dbReference>
<evidence type="ECO:0000313" key="5">
    <source>
        <dbReference type="EMBL" id="SHH20989.1"/>
    </source>
</evidence>
<protein>
    <submittedName>
        <fullName evidence="5">Transcriptional regulator, AraC family</fullName>
    </submittedName>
</protein>
<dbReference type="InterPro" id="IPR050204">
    <property type="entry name" value="AraC_XylS_family_regulators"/>
</dbReference>
<evidence type="ECO:0000256" key="2">
    <source>
        <dbReference type="ARBA" id="ARBA00023125"/>
    </source>
</evidence>
<organism evidence="5 6">
    <name type="scientific">Ferrimonas marina</name>
    <dbReference type="NCBI Taxonomy" id="299255"/>
    <lineage>
        <taxon>Bacteria</taxon>
        <taxon>Pseudomonadati</taxon>
        <taxon>Pseudomonadota</taxon>
        <taxon>Gammaproteobacteria</taxon>
        <taxon>Alteromonadales</taxon>
        <taxon>Ferrimonadaceae</taxon>
        <taxon>Ferrimonas</taxon>
    </lineage>
</organism>
<dbReference type="InterPro" id="IPR018060">
    <property type="entry name" value="HTH_AraC"/>
</dbReference>
<dbReference type="GO" id="GO:0003700">
    <property type="term" value="F:DNA-binding transcription factor activity"/>
    <property type="evidence" value="ECO:0007669"/>
    <property type="project" value="InterPro"/>
</dbReference>
<evidence type="ECO:0000256" key="1">
    <source>
        <dbReference type="ARBA" id="ARBA00023015"/>
    </source>
</evidence>
<dbReference type="RefSeq" id="WP_067657776.1">
    <property type="nucleotide sequence ID" value="NZ_FQXG01000002.1"/>
</dbReference>
<keyword evidence="2" id="KW-0238">DNA-binding</keyword>
<evidence type="ECO:0000256" key="3">
    <source>
        <dbReference type="ARBA" id="ARBA00023163"/>
    </source>
</evidence>
<feature type="domain" description="HTH araC/xylS-type" evidence="4">
    <location>
        <begin position="189"/>
        <end position="287"/>
    </location>
</feature>
<dbReference type="SMART" id="SM00342">
    <property type="entry name" value="HTH_ARAC"/>
    <property type="match status" value="1"/>
</dbReference>
<dbReference type="InterPro" id="IPR009057">
    <property type="entry name" value="Homeodomain-like_sf"/>
</dbReference>
<sequence>MKYQEVYPSAPAVDSNELDSERAAELLTLEYFEAEPNRMPTEAFSQHHILLNLNPDPHRVENWRQGVHRDFTFHQGDVVITPAETESGWRWHARSQVIVITLAPEKLQRFAAQELQLVLAPGQLKDVPCQPDPELVACGQQLITAMGQRLGSELMFESLARVFLTQLLDRYGRVLQRGEQRHFSQAQLQRVLNFLQQHYADKITVEQMAQQAAFSTYHFARAFKRVMGLSPYLYLQQLRIEQAKQKLLTQSDSLLVIAQACGFANQAHFSRVFKQLTGESPSRWQQQQRARSDKN</sequence>
<reference evidence="5 6" key="1">
    <citation type="submission" date="2016-11" db="EMBL/GenBank/DDBJ databases">
        <authorList>
            <person name="Jaros S."/>
            <person name="Januszkiewicz K."/>
            <person name="Wedrychowicz H."/>
        </authorList>
    </citation>
    <scope>NUCLEOTIDE SEQUENCE [LARGE SCALE GENOMIC DNA]</scope>
    <source>
        <strain evidence="5 6">DSM 16917</strain>
    </source>
</reference>
<dbReference type="PROSITE" id="PS01124">
    <property type="entry name" value="HTH_ARAC_FAMILY_2"/>
    <property type="match status" value="1"/>
</dbReference>
<proteinExistence type="predicted"/>
<evidence type="ECO:0000313" key="6">
    <source>
        <dbReference type="Proteomes" id="UP000184268"/>
    </source>
</evidence>
<dbReference type="Pfam" id="PF12833">
    <property type="entry name" value="HTH_18"/>
    <property type="match status" value="1"/>
</dbReference>